<evidence type="ECO:0000256" key="1">
    <source>
        <dbReference type="SAM" id="MobiDB-lite"/>
    </source>
</evidence>
<evidence type="ECO:0000313" key="3">
    <source>
        <dbReference type="Proteomes" id="UP000016930"/>
    </source>
</evidence>
<feature type="compositionally biased region" description="Acidic residues" evidence="1">
    <location>
        <begin position="217"/>
        <end position="271"/>
    </location>
</feature>
<sequence length="329" mass="32571">MPTPLGPRDKIGGGADALSVGAAADAESEADALLELVTESVGAESVADALAELASVGATEGVEDGGGPNKVMEPIPMPLGPRDKIGGGADALSVGAGALAELLADALPEPVADTLLESVGTLALAESLADPLLESVTDALAEVAEDAAELLAGALDDGGGPRMVIGPRPMPLGPRERIGGGVGSALETDAEALSVAEAEELSLLEDAGVSLLALADAEPEEEARAEDAPEAEEGEAESEAEDEAREDEAEADPEAAEEDALAETDAEDDAAELGALGLGTGPRTVELAGTSAVVPGPFGLGGSRPFTMPLSTSPVPFRTSPVPSVAKAH</sequence>
<dbReference type="AlphaFoldDB" id="M2PSN8"/>
<name>M2PSN8_CERS8</name>
<evidence type="ECO:0000313" key="2">
    <source>
        <dbReference type="EMBL" id="EMD39689.1"/>
    </source>
</evidence>
<gene>
    <name evidence="2" type="ORF">CERSUDRAFT_63290</name>
</gene>
<dbReference type="Proteomes" id="UP000016930">
    <property type="component" value="Unassembled WGS sequence"/>
</dbReference>
<reference evidence="2 3" key="1">
    <citation type="journal article" date="2012" name="Proc. Natl. Acad. Sci. U.S.A.">
        <title>Comparative genomics of Ceriporiopsis subvermispora and Phanerochaete chrysosporium provide insight into selective ligninolysis.</title>
        <authorList>
            <person name="Fernandez-Fueyo E."/>
            <person name="Ruiz-Duenas F.J."/>
            <person name="Ferreira P."/>
            <person name="Floudas D."/>
            <person name="Hibbett D.S."/>
            <person name="Canessa P."/>
            <person name="Larrondo L.F."/>
            <person name="James T.Y."/>
            <person name="Seelenfreund D."/>
            <person name="Lobos S."/>
            <person name="Polanco R."/>
            <person name="Tello M."/>
            <person name="Honda Y."/>
            <person name="Watanabe T."/>
            <person name="Watanabe T."/>
            <person name="Ryu J.S."/>
            <person name="Kubicek C.P."/>
            <person name="Schmoll M."/>
            <person name="Gaskell J."/>
            <person name="Hammel K.E."/>
            <person name="St John F.J."/>
            <person name="Vanden Wymelenberg A."/>
            <person name="Sabat G."/>
            <person name="Splinter BonDurant S."/>
            <person name="Syed K."/>
            <person name="Yadav J.S."/>
            <person name="Doddapaneni H."/>
            <person name="Subramanian V."/>
            <person name="Lavin J.L."/>
            <person name="Oguiza J.A."/>
            <person name="Perez G."/>
            <person name="Pisabarro A.G."/>
            <person name="Ramirez L."/>
            <person name="Santoyo F."/>
            <person name="Master E."/>
            <person name="Coutinho P.M."/>
            <person name="Henrissat B."/>
            <person name="Lombard V."/>
            <person name="Magnuson J.K."/>
            <person name="Kuees U."/>
            <person name="Hori C."/>
            <person name="Igarashi K."/>
            <person name="Samejima M."/>
            <person name="Held B.W."/>
            <person name="Barry K.W."/>
            <person name="LaButti K.M."/>
            <person name="Lapidus A."/>
            <person name="Lindquist E.A."/>
            <person name="Lucas S.M."/>
            <person name="Riley R."/>
            <person name="Salamov A.A."/>
            <person name="Hoffmeister D."/>
            <person name="Schwenk D."/>
            <person name="Hadar Y."/>
            <person name="Yarden O."/>
            <person name="de Vries R.P."/>
            <person name="Wiebenga A."/>
            <person name="Stenlid J."/>
            <person name="Eastwood D."/>
            <person name="Grigoriev I.V."/>
            <person name="Berka R.M."/>
            <person name="Blanchette R.A."/>
            <person name="Kersten P."/>
            <person name="Martinez A.T."/>
            <person name="Vicuna R."/>
            <person name="Cullen D."/>
        </authorList>
    </citation>
    <scope>NUCLEOTIDE SEQUENCE [LARGE SCALE GENOMIC DNA]</scope>
    <source>
        <strain evidence="2 3">B</strain>
    </source>
</reference>
<dbReference type="EMBL" id="KB445793">
    <property type="protein sequence ID" value="EMD39689.1"/>
    <property type="molecule type" value="Genomic_DNA"/>
</dbReference>
<proteinExistence type="predicted"/>
<protein>
    <submittedName>
        <fullName evidence="2">Uncharacterized protein</fullName>
    </submittedName>
</protein>
<dbReference type="HOGENOM" id="CLU_844672_0_0_1"/>
<feature type="region of interest" description="Disordered" evidence="1">
    <location>
        <begin position="59"/>
        <end position="84"/>
    </location>
</feature>
<keyword evidence="3" id="KW-1185">Reference proteome</keyword>
<organism evidence="2 3">
    <name type="scientific">Ceriporiopsis subvermispora (strain B)</name>
    <name type="common">White-rot fungus</name>
    <name type="synonym">Gelatoporia subvermispora</name>
    <dbReference type="NCBI Taxonomy" id="914234"/>
    <lineage>
        <taxon>Eukaryota</taxon>
        <taxon>Fungi</taxon>
        <taxon>Dikarya</taxon>
        <taxon>Basidiomycota</taxon>
        <taxon>Agaricomycotina</taxon>
        <taxon>Agaricomycetes</taxon>
        <taxon>Polyporales</taxon>
        <taxon>Gelatoporiaceae</taxon>
        <taxon>Gelatoporia</taxon>
    </lineage>
</organism>
<feature type="region of interest" description="Disordered" evidence="1">
    <location>
        <begin position="304"/>
        <end position="329"/>
    </location>
</feature>
<accession>M2PSN8</accession>
<feature type="region of interest" description="Disordered" evidence="1">
    <location>
        <begin position="216"/>
        <end position="283"/>
    </location>
</feature>